<dbReference type="AlphaFoldDB" id="A0A561DVH6"/>
<dbReference type="EMBL" id="VIVQ01000005">
    <property type="protein sequence ID" value="TWE07367.1"/>
    <property type="molecule type" value="Genomic_DNA"/>
</dbReference>
<feature type="chain" id="PRO_5038677872" description="Lipoprotein" evidence="2">
    <location>
        <begin position="19"/>
        <end position="219"/>
    </location>
</feature>
<protein>
    <recommendedName>
        <fullName evidence="5">Lipoprotein</fullName>
    </recommendedName>
</protein>
<evidence type="ECO:0008006" key="5">
    <source>
        <dbReference type="Google" id="ProtNLM"/>
    </source>
</evidence>
<keyword evidence="2" id="KW-0732">Signal</keyword>
<feature type="compositionally biased region" description="Low complexity" evidence="1">
    <location>
        <begin position="48"/>
        <end position="66"/>
    </location>
</feature>
<accession>A0A561DVH6</accession>
<organism evidence="3 4">
    <name type="scientific">Rudaeicoccus suwonensis</name>
    <dbReference type="NCBI Taxonomy" id="657409"/>
    <lineage>
        <taxon>Bacteria</taxon>
        <taxon>Bacillati</taxon>
        <taxon>Actinomycetota</taxon>
        <taxon>Actinomycetes</taxon>
        <taxon>Micrococcales</taxon>
        <taxon>Dermacoccaceae</taxon>
        <taxon>Rudaeicoccus</taxon>
    </lineage>
</organism>
<keyword evidence="4" id="KW-1185">Reference proteome</keyword>
<dbReference type="OrthoDB" id="3386529at2"/>
<feature type="region of interest" description="Disordered" evidence="1">
    <location>
        <begin position="48"/>
        <end position="72"/>
    </location>
</feature>
<evidence type="ECO:0000313" key="3">
    <source>
        <dbReference type="EMBL" id="TWE07367.1"/>
    </source>
</evidence>
<evidence type="ECO:0000256" key="1">
    <source>
        <dbReference type="SAM" id="MobiDB-lite"/>
    </source>
</evidence>
<name>A0A561DVH6_9MICO</name>
<gene>
    <name evidence="3" type="ORF">BKA23_3380</name>
</gene>
<feature type="signal peptide" evidence="2">
    <location>
        <begin position="1"/>
        <end position="18"/>
    </location>
</feature>
<sequence>MTSLPAWVISRRSGLAVAAAGCLVATVGVTGCGAGHTAASSTVTVTASSTAPSTATSSSTGPVTVPMGAKGSPRGGCGLKSVDRHDSSAVALEVAIVSACWDTALDKTPMDAQRRAIPLLTPRLAAVLSAPLGGNGGGDSTGWADLVARHGWMSVTATIADEDGGIPDTQTTAKHEVLVIAAGHAKGWTGDQQTSLEIVTMTRATSAAPWQVLSMTPVS</sequence>
<dbReference type="RefSeq" id="WP_145230595.1">
    <property type="nucleotide sequence ID" value="NZ_VIVQ01000005.1"/>
</dbReference>
<dbReference type="Proteomes" id="UP000318297">
    <property type="component" value="Unassembled WGS sequence"/>
</dbReference>
<comment type="caution">
    <text evidence="3">The sequence shown here is derived from an EMBL/GenBank/DDBJ whole genome shotgun (WGS) entry which is preliminary data.</text>
</comment>
<evidence type="ECO:0000256" key="2">
    <source>
        <dbReference type="SAM" id="SignalP"/>
    </source>
</evidence>
<proteinExistence type="predicted"/>
<evidence type="ECO:0000313" key="4">
    <source>
        <dbReference type="Proteomes" id="UP000318297"/>
    </source>
</evidence>
<reference evidence="3 4" key="1">
    <citation type="submission" date="2019-06" db="EMBL/GenBank/DDBJ databases">
        <title>Sequencing the genomes of 1000 actinobacteria strains.</title>
        <authorList>
            <person name="Klenk H.-P."/>
        </authorList>
    </citation>
    <scope>NUCLEOTIDE SEQUENCE [LARGE SCALE GENOMIC DNA]</scope>
    <source>
        <strain evidence="3 4">DSM 19560</strain>
    </source>
</reference>